<keyword evidence="4" id="KW-0663">Pyridoxal phosphate</keyword>
<dbReference type="PANTHER" id="PTHR43277:SF3">
    <property type="entry name" value="DECARBOXYLASE, PUTATIVE-RELATED"/>
    <property type="match status" value="1"/>
</dbReference>
<dbReference type="SUPFAM" id="SSF53383">
    <property type="entry name" value="PLP-dependent transferases"/>
    <property type="match status" value="1"/>
</dbReference>
<dbReference type="GO" id="GO:0008483">
    <property type="term" value="F:transaminase activity"/>
    <property type="evidence" value="ECO:0007669"/>
    <property type="project" value="UniProtKB-KW"/>
</dbReference>
<dbReference type="InterPro" id="IPR008286">
    <property type="entry name" value="Prn/Lys/Arg_de-COase_C"/>
</dbReference>
<dbReference type="InterPro" id="IPR052357">
    <property type="entry name" value="Orn_Lys_Arg_decarboxylase-I"/>
</dbReference>
<keyword evidence="8" id="KW-0032">Aminotransferase</keyword>
<feature type="domain" description="Orn/Lys/Arg decarboxylases family 1 pyridoxal-P attachment site" evidence="6">
    <location>
        <begin position="3"/>
        <end position="297"/>
    </location>
</feature>
<dbReference type="AlphaFoldDB" id="A0A926IAW3"/>
<organism evidence="8 9">
    <name type="scientific">Zhenhengia yiwuensis</name>
    <dbReference type="NCBI Taxonomy" id="2763666"/>
    <lineage>
        <taxon>Bacteria</taxon>
        <taxon>Bacillati</taxon>
        <taxon>Bacillota</taxon>
        <taxon>Clostridia</taxon>
        <taxon>Lachnospirales</taxon>
        <taxon>Lachnospiraceae</taxon>
        <taxon>Zhenhengia</taxon>
    </lineage>
</organism>
<dbReference type="Gene3D" id="3.90.105.10">
    <property type="entry name" value="Molybdopterin biosynthesis moea protein, domain 2"/>
    <property type="match status" value="1"/>
</dbReference>
<dbReference type="EMBL" id="JACRSY010000044">
    <property type="protein sequence ID" value="MBC8581300.1"/>
    <property type="molecule type" value="Genomic_DNA"/>
</dbReference>
<keyword evidence="8" id="KW-0808">Transferase</keyword>
<evidence type="ECO:0000256" key="4">
    <source>
        <dbReference type="ARBA" id="ARBA00022898"/>
    </source>
</evidence>
<comment type="similarity">
    <text evidence="2">Belongs to the Orn/Lys/Arg decarboxylase class-I family.</text>
</comment>
<evidence type="ECO:0000256" key="3">
    <source>
        <dbReference type="ARBA" id="ARBA00022793"/>
    </source>
</evidence>
<accession>A0A926IAW3</accession>
<dbReference type="Gene3D" id="3.40.640.10">
    <property type="entry name" value="Type I PLP-dependent aspartate aminotransferase-like (Major domain)"/>
    <property type="match status" value="1"/>
</dbReference>
<dbReference type="Pfam" id="PF03711">
    <property type="entry name" value="OKR_DC_1_C"/>
    <property type="match status" value="1"/>
</dbReference>
<dbReference type="InterPro" id="IPR015424">
    <property type="entry name" value="PyrdxlP-dep_Trfase"/>
</dbReference>
<name>A0A926IAW3_9FIRM</name>
<feature type="domain" description="Orn/Lys/Arg decarboxylase C-terminal" evidence="7">
    <location>
        <begin position="408"/>
        <end position="454"/>
    </location>
</feature>
<evidence type="ECO:0000256" key="5">
    <source>
        <dbReference type="ARBA" id="ARBA00023239"/>
    </source>
</evidence>
<comment type="cofactor">
    <cofactor evidence="1">
        <name>pyridoxal 5'-phosphate</name>
        <dbReference type="ChEBI" id="CHEBI:597326"/>
    </cofactor>
</comment>
<evidence type="ECO:0000259" key="7">
    <source>
        <dbReference type="Pfam" id="PF03711"/>
    </source>
</evidence>
<dbReference type="InterPro" id="IPR015421">
    <property type="entry name" value="PyrdxlP-dep_Trfase_major"/>
</dbReference>
<dbReference type="Pfam" id="PF01276">
    <property type="entry name" value="OKR_DC_1"/>
    <property type="match status" value="1"/>
</dbReference>
<dbReference type="InterPro" id="IPR000310">
    <property type="entry name" value="Orn/Lys/Arg_deCO2ase_major_dom"/>
</dbReference>
<proteinExistence type="inferred from homology"/>
<keyword evidence="5" id="KW-0456">Lyase</keyword>
<reference evidence="8" key="1">
    <citation type="submission" date="2020-08" db="EMBL/GenBank/DDBJ databases">
        <title>Genome public.</title>
        <authorList>
            <person name="Liu C."/>
            <person name="Sun Q."/>
        </authorList>
    </citation>
    <scope>NUCLEOTIDE SEQUENCE</scope>
    <source>
        <strain evidence="8">NSJ-12</strain>
    </source>
</reference>
<evidence type="ECO:0000313" key="9">
    <source>
        <dbReference type="Proteomes" id="UP000655830"/>
    </source>
</evidence>
<dbReference type="GO" id="GO:0016831">
    <property type="term" value="F:carboxy-lyase activity"/>
    <property type="evidence" value="ECO:0007669"/>
    <property type="project" value="UniProtKB-KW"/>
</dbReference>
<evidence type="ECO:0000313" key="8">
    <source>
        <dbReference type="EMBL" id="MBC8581300.1"/>
    </source>
</evidence>
<evidence type="ECO:0000256" key="2">
    <source>
        <dbReference type="ARBA" id="ARBA00010671"/>
    </source>
</evidence>
<evidence type="ECO:0000256" key="1">
    <source>
        <dbReference type="ARBA" id="ARBA00001933"/>
    </source>
</evidence>
<dbReference type="Proteomes" id="UP000655830">
    <property type="component" value="Unassembled WGS sequence"/>
</dbReference>
<keyword evidence="9" id="KW-1185">Reference proteome</keyword>
<dbReference type="PANTHER" id="PTHR43277">
    <property type="entry name" value="ARGININE DECARBOXYLASE"/>
    <property type="match status" value="1"/>
</dbReference>
<dbReference type="RefSeq" id="WP_249334143.1">
    <property type="nucleotide sequence ID" value="NZ_JACRSY010000044.1"/>
</dbReference>
<evidence type="ECO:0000259" key="6">
    <source>
        <dbReference type="Pfam" id="PF01276"/>
    </source>
</evidence>
<comment type="caution">
    <text evidence="8">The sequence shown here is derived from an EMBL/GenBank/DDBJ whole genome shotgun (WGS) entry which is preliminary data.</text>
</comment>
<protein>
    <submittedName>
        <fullName evidence="8">Aminotransferase class I/II-fold pyridoxal phosphate-dependent enzyme</fullName>
    </submittedName>
</protein>
<sequence length="475" mass="53459">MKTPLYNALMEYSKHKKPFHMPGHKLGTFGDMKHLDLTALDVTEANGLDNLYEAEGIIKEAMQEMSRFYGAQSTTFLTNGSTAGILGSLMTICKPGDKVLIARNCHHSVWHALILIGAVPIYIQPEYNEDFGLMGVIAKETISQALDLYPEVKGAIIVSPTYEGIVSEVKGIAEVLHEQDKVLIVDEAHGAHFVVDEAFPESSVLQGADLVIQSMHKTLPTLTQSALLHRGTNKVNESELIKNLRLVQTSSPSYVMMSLMDYMRGYIESHRNEIKESYIVPLEKIREELSKMRKLKLLELPSVMYDQSKIVIFTNGSGIDGYTLGQYLEERYDIVAEAMLPHLIILMTTLADNEQTLTHLEKALRAIDDELFLNQSIASDDRYSKLIGPILSQVDNVKKGELSPREVYYKEARLTLIDRCLDRICAQQIMLYPPGVPIICLGERISKVHIDLIKQYRDRLKGLEIVDSQIHCKVL</sequence>
<gene>
    <name evidence="8" type="ORF">H8718_17475</name>
</gene>
<keyword evidence="3" id="KW-0210">Decarboxylase</keyword>